<reference evidence="1 2" key="1">
    <citation type="journal article" date="2021" name="Hortic Res">
        <title>High-quality reference genome and annotation aids understanding of berry development for evergreen blueberry (Vaccinium darrowii).</title>
        <authorList>
            <person name="Yu J."/>
            <person name="Hulse-Kemp A.M."/>
            <person name="Babiker E."/>
            <person name="Staton M."/>
        </authorList>
    </citation>
    <scope>NUCLEOTIDE SEQUENCE [LARGE SCALE GENOMIC DNA]</scope>
    <source>
        <strain evidence="2">cv. NJ 8807/NJ 8810</strain>
        <tissue evidence="1">Young leaf</tissue>
    </source>
</reference>
<evidence type="ECO:0000313" key="2">
    <source>
        <dbReference type="Proteomes" id="UP000828048"/>
    </source>
</evidence>
<gene>
    <name evidence="1" type="ORF">Vadar_005335</name>
</gene>
<proteinExistence type="predicted"/>
<accession>A0ACB7XNS4</accession>
<organism evidence="1 2">
    <name type="scientific">Vaccinium darrowii</name>
    <dbReference type="NCBI Taxonomy" id="229202"/>
    <lineage>
        <taxon>Eukaryota</taxon>
        <taxon>Viridiplantae</taxon>
        <taxon>Streptophyta</taxon>
        <taxon>Embryophyta</taxon>
        <taxon>Tracheophyta</taxon>
        <taxon>Spermatophyta</taxon>
        <taxon>Magnoliopsida</taxon>
        <taxon>eudicotyledons</taxon>
        <taxon>Gunneridae</taxon>
        <taxon>Pentapetalae</taxon>
        <taxon>asterids</taxon>
        <taxon>Ericales</taxon>
        <taxon>Ericaceae</taxon>
        <taxon>Vaccinioideae</taxon>
        <taxon>Vaccinieae</taxon>
        <taxon>Vaccinium</taxon>
    </lineage>
</organism>
<keyword evidence="2" id="KW-1185">Reference proteome</keyword>
<dbReference type="Proteomes" id="UP000828048">
    <property type="component" value="Chromosome 1"/>
</dbReference>
<comment type="caution">
    <text evidence="1">The sequence shown here is derived from an EMBL/GenBank/DDBJ whole genome shotgun (WGS) entry which is preliminary data.</text>
</comment>
<sequence length="121" mass="13815">MDIWLDPWLPLTYSFKALRKPQLRPNPLHSVHKVSDLIDEDLHQWKHDLVQELFVPDDAESILALPTSSQGIPDEGVWHYTGDEGFTARSAYFLAKSLTLPKRTREKGETSGGNHSSFDWS</sequence>
<dbReference type="EMBL" id="CM037151">
    <property type="protein sequence ID" value="KAH7842442.1"/>
    <property type="molecule type" value="Genomic_DNA"/>
</dbReference>
<protein>
    <submittedName>
        <fullName evidence="1">Uncharacterized protein</fullName>
    </submittedName>
</protein>
<evidence type="ECO:0000313" key="1">
    <source>
        <dbReference type="EMBL" id="KAH7842442.1"/>
    </source>
</evidence>
<name>A0ACB7XNS4_9ERIC</name>